<dbReference type="Gramene" id="EOY23813">
    <property type="protein sequence ID" value="EOY23813"/>
    <property type="gene ID" value="TCM_015589"/>
</dbReference>
<gene>
    <name evidence="2" type="ORF">TCM_015589</name>
</gene>
<dbReference type="Proteomes" id="UP000026915">
    <property type="component" value="Chromosome 3"/>
</dbReference>
<dbReference type="EMBL" id="CM001881">
    <property type="protein sequence ID" value="EOY23813.1"/>
    <property type="molecule type" value="Genomic_DNA"/>
</dbReference>
<organism evidence="2 3">
    <name type="scientific">Theobroma cacao</name>
    <name type="common">Cacao</name>
    <name type="synonym">Cocoa</name>
    <dbReference type="NCBI Taxonomy" id="3641"/>
    <lineage>
        <taxon>Eukaryota</taxon>
        <taxon>Viridiplantae</taxon>
        <taxon>Streptophyta</taxon>
        <taxon>Embryophyta</taxon>
        <taxon>Tracheophyta</taxon>
        <taxon>Spermatophyta</taxon>
        <taxon>Magnoliopsida</taxon>
        <taxon>eudicotyledons</taxon>
        <taxon>Gunneridae</taxon>
        <taxon>Pentapetalae</taxon>
        <taxon>rosids</taxon>
        <taxon>malvids</taxon>
        <taxon>Malvales</taxon>
        <taxon>Malvaceae</taxon>
        <taxon>Byttnerioideae</taxon>
        <taxon>Theobroma</taxon>
    </lineage>
</organism>
<evidence type="ECO:0000313" key="2">
    <source>
        <dbReference type="EMBL" id="EOY23813.1"/>
    </source>
</evidence>
<keyword evidence="1" id="KW-1133">Transmembrane helix</keyword>
<feature type="transmembrane region" description="Helical" evidence="1">
    <location>
        <begin position="68"/>
        <end position="97"/>
    </location>
</feature>
<keyword evidence="3" id="KW-1185">Reference proteome</keyword>
<sequence length="98" mass="11533">MSCYCHLPLHFTIIAVVLWDRLPPFALSLLMLCHDKQYYLRMLVYEMEEEAALLSVASLVAPTIRHQLYFVIFFLLFLIFSSTFVAASTSFLLYTFYY</sequence>
<dbReference type="AlphaFoldDB" id="A0A061G343"/>
<name>A0A061G343_THECC</name>
<protein>
    <submittedName>
        <fullName evidence="2">Uncharacterized protein</fullName>
    </submittedName>
</protein>
<dbReference type="HOGENOM" id="CLU_2337776_0_0_1"/>
<proteinExistence type="predicted"/>
<dbReference type="InParanoid" id="A0A061G343"/>
<evidence type="ECO:0000256" key="1">
    <source>
        <dbReference type="SAM" id="Phobius"/>
    </source>
</evidence>
<keyword evidence="1" id="KW-0472">Membrane</keyword>
<reference evidence="2 3" key="1">
    <citation type="journal article" date="2013" name="Genome Biol.">
        <title>The genome sequence of the most widely cultivated cacao type and its use to identify candidate genes regulating pod color.</title>
        <authorList>
            <person name="Motamayor J.C."/>
            <person name="Mockaitis K."/>
            <person name="Schmutz J."/>
            <person name="Haiminen N."/>
            <person name="Iii D.L."/>
            <person name="Cornejo O."/>
            <person name="Findley S.D."/>
            <person name="Zheng P."/>
            <person name="Utro F."/>
            <person name="Royaert S."/>
            <person name="Saski C."/>
            <person name="Jenkins J."/>
            <person name="Podicheti R."/>
            <person name="Zhao M."/>
            <person name="Scheffler B.E."/>
            <person name="Stack J.C."/>
            <person name="Feltus F.A."/>
            <person name="Mustiga G.M."/>
            <person name="Amores F."/>
            <person name="Phillips W."/>
            <person name="Marelli J.P."/>
            <person name="May G.D."/>
            <person name="Shapiro H."/>
            <person name="Ma J."/>
            <person name="Bustamante C.D."/>
            <person name="Schnell R.J."/>
            <person name="Main D."/>
            <person name="Gilbert D."/>
            <person name="Parida L."/>
            <person name="Kuhn D.N."/>
        </authorList>
    </citation>
    <scope>NUCLEOTIDE SEQUENCE [LARGE SCALE GENOMIC DNA]</scope>
    <source>
        <strain evidence="3">cv. Matina 1-6</strain>
    </source>
</reference>
<feature type="transmembrane region" description="Helical" evidence="1">
    <location>
        <begin position="12"/>
        <end position="33"/>
    </location>
</feature>
<evidence type="ECO:0000313" key="3">
    <source>
        <dbReference type="Proteomes" id="UP000026915"/>
    </source>
</evidence>
<accession>A0A061G343</accession>
<keyword evidence="1" id="KW-0812">Transmembrane</keyword>